<reference evidence="2" key="1">
    <citation type="journal article" date="2017" name="bioRxiv">
        <title>Comparative analysis of the genomes of Stylophora pistillata and Acropora digitifera provides evidence for extensive differences between species of corals.</title>
        <authorList>
            <person name="Voolstra C.R."/>
            <person name="Li Y."/>
            <person name="Liew Y.J."/>
            <person name="Baumgarten S."/>
            <person name="Zoccola D."/>
            <person name="Flot J.-F."/>
            <person name="Tambutte S."/>
            <person name="Allemand D."/>
            <person name="Aranda M."/>
        </authorList>
    </citation>
    <scope>NUCLEOTIDE SEQUENCE [LARGE SCALE GENOMIC DNA]</scope>
</reference>
<accession>A0A2B4SH27</accession>
<proteinExistence type="predicted"/>
<evidence type="ECO:0000313" key="2">
    <source>
        <dbReference type="Proteomes" id="UP000225706"/>
    </source>
</evidence>
<dbReference type="STRING" id="50429.A0A2B4SH27"/>
<protein>
    <submittedName>
        <fullName evidence="1">Uncharacterized protein</fullName>
    </submittedName>
</protein>
<dbReference type="Proteomes" id="UP000225706">
    <property type="component" value="Unassembled WGS sequence"/>
</dbReference>
<comment type="caution">
    <text evidence="1">The sequence shown here is derived from an EMBL/GenBank/DDBJ whole genome shotgun (WGS) entry which is preliminary data.</text>
</comment>
<sequence>MFKSLVVWAKIVVFSQGQYEEGPFVVLEKGLIAAIDRSKLIQYGTTSFLASAVIPDHPLGDKVDNVLKTLENGNGAVLEGIHFENENARDLLSQILVLCHKVVAHYSIVWEMDPALFQATEEEILAALSLSKIQQFYLTHIFNVCSFYHRLCSRRHPWKDYQVWKQTKEADTNGKTDYVKIEFDDVDSDTV</sequence>
<keyword evidence="2" id="KW-1185">Reference proteome</keyword>
<dbReference type="AlphaFoldDB" id="A0A2B4SH27"/>
<organism evidence="1 2">
    <name type="scientific">Stylophora pistillata</name>
    <name type="common">Smooth cauliflower coral</name>
    <dbReference type="NCBI Taxonomy" id="50429"/>
    <lineage>
        <taxon>Eukaryota</taxon>
        <taxon>Metazoa</taxon>
        <taxon>Cnidaria</taxon>
        <taxon>Anthozoa</taxon>
        <taxon>Hexacorallia</taxon>
        <taxon>Scleractinia</taxon>
        <taxon>Astrocoeniina</taxon>
        <taxon>Pocilloporidae</taxon>
        <taxon>Stylophora</taxon>
    </lineage>
</organism>
<gene>
    <name evidence="1" type="ORF">AWC38_SpisGene7393</name>
</gene>
<dbReference type="EMBL" id="LSMT01000093">
    <property type="protein sequence ID" value="PFX27898.1"/>
    <property type="molecule type" value="Genomic_DNA"/>
</dbReference>
<evidence type="ECO:0000313" key="1">
    <source>
        <dbReference type="EMBL" id="PFX27898.1"/>
    </source>
</evidence>
<name>A0A2B4SH27_STYPI</name>